<evidence type="ECO:0000256" key="2">
    <source>
        <dbReference type="SAM" id="Phobius"/>
    </source>
</evidence>
<protein>
    <submittedName>
        <fullName evidence="3">Uncharacterized protein</fullName>
    </submittedName>
</protein>
<comment type="caution">
    <text evidence="3">The sequence shown here is derived from an EMBL/GenBank/DDBJ whole genome shotgun (WGS) entry which is preliminary data.</text>
</comment>
<keyword evidence="4" id="KW-1185">Reference proteome</keyword>
<name>A0A7J6M4Z9_PERCH</name>
<proteinExistence type="predicted"/>
<evidence type="ECO:0000313" key="4">
    <source>
        <dbReference type="Proteomes" id="UP000591131"/>
    </source>
</evidence>
<sequence>MVTIAWCSASLHTRLSDLPSLPTRSSWRNNRLGSNQPSSEAPLVPSKAERTKRRFGQLIMACIFSLFAFYFIFNFLLLLFKSYVACAYISNWTLEITNFDPGPAVPWMDTSWLERPVVTNSRQVPDRYANFSFTLSIKSNPSWLKVHIRHIDLQYAIGQAISLSDSIIFSGDATLTVHRRFYLHCTNRIACQCLGHILSSHASVPFILTMEVEPAFFGQHVDLLQTRSFVSFGGLAKKVGLPPNVTNVCENLYTCALHSDNGTFNDRSLPTEVEQVWNPNGAGMATYVVLD</sequence>
<keyword evidence="2" id="KW-0472">Membrane</keyword>
<feature type="transmembrane region" description="Helical" evidence="2">
    <location>
        <begin position="58"/>
        <end position="80"/>
    </location>
</feature>
<dbReference type="EMBL" id="JAAPAO010000230">
    <property type="protein sequence ID" value="KAF4666619.1"/>
    <property type="molecule type" value="Genomic_DNA"/>
</dbReference>
<keyword evidence="2" id="KW-0812">Transmembrane</keyword>
<feature type="region of interest" description="Disordered" evidence="1">
    <location>
        <begin position="27"/>
        <end position="46"/>
    </location>
</feature>
<dbReference type="AlphaFoldDB" id="A0A7J6M4Z9"/>
<reference evidence="3 4" key="1">
    <citation type="submission" date="2020-04" db="EMBL/GenBank/DDBJ databases">
        <title>Perkinsus chesapeaki whole genome sequence.</title>
        <authorList>
            <person name="Bogema D.R."/>
        </authorList>
    </citation>
    <scope>NUCLEOTIDE SEQUENCE [LARGE SCALE GENOMIC DNA]</scope>
    <source>
        <strain evidence="3">ATCC PRA-425</strain>
    </source>
</reference>
<gene>
    <name evidence="3" type="ORF">FOL47_004008</name>
</gene>
<keyword evidence="2" id="KW-1133">Transmembrane helix</keyword>
<evidence type="ECO:0000313" key="3">
    <source>
        <dbReference type="EMBL" id="KAF4666619.1"/>
    </source>
</evidence>
<dbReference type="Proteomes" id="UP000591131">
    <property type="component" value="Unassembled WGS sequence"/>
</dbReference>
<evidence type="ECO:0000256" key="1">
    <source>
        <dbReference type="SAM" id="MobiDB-lite"/>
    </source>
</evidence>
<organism evidence="3 4">
    <name type="scientific">Perkinsus chesapeaki</name>
    <name type="common">Clam parasite</name>
    <name type="synonym">Perkinsus andrewsi</name>
    <dbReference type="NCBI Taxonomy" id="330153"/>
    <lineage>
        <taxon>Eukaryota</taxon>
        <taxon>Sar</taxon>
        <taxon>Alveolata</taxon>
        <taxon>Perkinsozoa</taxon>
        <taxon>Perkinsea</taxon>
        <taxon>Perkinsida</taxon>
        <taxon>Perkinsidae</taxon>
        <taxon>Perkinsus</taxon>
    </lineage>
</organism>
<accession>A0A7J6M4Z9</accession>
<feature type="compositionally biased region" description="Polar residues" evidence="1">
    <location>
        <begin position="27"/>
        <end position="39"/>
    </location>
</feature>